<protein>
    <recommendedName>
        <fullName evidence="2">Leucine-rich repeat-containing protein 42</fullName>
    </recommendedName>
</protein>
<sequence length="362" mass="41541">MYSVGSYEHKDDHGSVYVREKGELRFAGIVPQHSRPKPSYKLFDKDFSVRLHVDRFPPTECRKRNDHFVFTYNGEGSLRYTAKSLLNISLLFIADNIEHIDSLIGFPEQMADRLFTAAEAKQKFVEPSTSARGLQVFSEAYGELVLKSLCLRERSLLLSERSEEIRVFRCLETLDLHGCRLGDSHDFFHHLTSEACSRLVKLFLGENCMSDEGLRRLTTPIRVMKRGLENLQHLDLSRNPLTEKGLGYLTCFQKLRELDISKTNVKLDSSLESFFMKKMSMVFSVSPLQTFTHSECKSEGWAEEVTTKSTDPTRCIFCFSTALIRFCLRLRRHVHVFHVGNGLVFCGIISPTHKSQFGLFDT</sequence>
<dbReference type="SUPFAM" id="SSF52047">
    <property type="entry name" value="RNI-like"/>
    <property type="match status" value="1"/>
</dbReference>
<evidence type="ECO:0000313" key="5">
    <source>
        <dbReference type="EMBL" id="KAI5614208.1"/>
    </source>
</evidence>
<dbReference type="Pfam" id="PF13516">
    <property type="entry name" value="LRR_6"/>
    <property type="match status" value="1"/>
</dbReference>
<keyword evidence="4" id="KW-0677">Repeat</keyword>
<comment type="similarity">
    <text evidence="1">Belongs to the LRRC42 family.</text>
</comment>
<evidence type="ECO:0000313" key="6">
    <source>
        <dbReference type="Proteomes" id="UP001205998"/>
    </source>
</evidence>
<dbReference type="PANTHER" id="PTHR31994:SF3">
    <property type="entry name" value="LEUCINE-RICH REPEAT-CONTAINING PROTEIN 42"/>
    <property type="match status" value="1"/>
</dbReference>
<dbReference type="Pfam" id="PF00560">
    <property type="entry name" value="LRR_1"/>
    <property type="match status" value="1"/>
</dbReference>
<evidence type="ECO:0000256" key="2">
    <source>
        <dbReference type="ARBA" id="ARBA00014198"/>
    </source>
</evidence>
<reference evidence="5" key="1">
    <citation type="submission" date="2018-07" db="EMBL/GenBank/DDBJ databases">
        <title>Comparative genomics of catfishes provides insights into carnivory and benthic adaptation.</title>
        <authorList>
            <person name="Zhang Y."/>
            <person name="Wang D."/>
            <person name="Peng Z."/>
            <person name="Zheng S."/>
            <person name="Shao F."/>
            <person name="Tao W."/>
        </authorList>
    </citation>
    <scope>NUCLEOTIDE SEQUENCE</scope>
    <source>
        <strain evidence="5">Chongqing</strain>
    </source>
</reference>
<dbReference type="PROSITE" id="PS51450">
    <property type="entry name" value="LRR"/>
    <property type="match status" value="1"/>
</dbReference>
<evidence type="ECO:0000256" key="1">
    <source>
        <dbReference type="ARBA" id="ARBA00009297"/>
    </source>
</evidence>
<dbReference type="InterPro" id="IPR039631">
    <property type="entry name" value="LRRC42"/>
</dbReference>
<proteinExistence type="inferred from homology"/>
<name>A0AAD5AD03_SILAS</name>
<organism evidence="5 6">
    <name type="scientific">Silurus asotus</name>
    <name type="common">Amur catfish</name>
    <name type="synonym">Parasilurus asotus</name>
    <dbReference type="NCBI Taxonomy" id="30991"/>
    <lineage>
        <taxon>Eukaryota</taxon>
        <taxon>Metazoa</taxon>
        <taxon>Chordata</taxon>
        <taxon>Craniata</taxon>
        <taxon>Vertebrata</taxon>
        <taxon>Euteleostomi</taxon>
        <taxon>Actinopterygii</taxon>
        <taxon>Neopterygii</taxon>
        <taxon>Teleostei</taxon>
        <taxon>Ostariophysi</taxon>
        <taxon>Siluriformes</taxon>
        <taxon>Siluridae</taxon>
        <taxon>Silurus</taxon>
    </lineage>
</organism>
<comment type="caution">
    <text evidence="5">The sequence shown here is derived from an EMBL/GenBank/DDBJ whole genome shotgun (WGS) entry which is preliminary data.</text>
</comment>
<dbReference type="Proteomes" id="UP001205998">
    <property type="component" value="Unassembled WGS sequence"/>
</dbReference>
<keyword evidence="6" id="KW-1185">Reference proteome</keyword>
<dbReference type="Gene3D" id="3.80.10.10">
    <property type="entry name" value="Ribonuclease Inhibitor"/>
    <property type="match status" value="1"/>
</dbReference>
<dbReference type="InterPro" id="IPR032675">
    <property type="entry name" value="LRR_dom_sf"/>
</dbReference>
<dbReference type="AlphaFoldDB" id="A0AAD5AD03"/>
<dbReference type="InterPro" id="IPR001611">
    <property type="entry name" value="Leu-rich_rpt"/>
</dbReference>
<accession>A0AAD5AD03</accession>
<evidence type="ECO:0000256" key="3">
    <source>
        <dbReference type="ARBA" id="ARBA00022614"/>
    </source>
</evidence>
<dbReference type="PANTHER" id="PTHR31994">
    <property type="entry name" value="LEUCINE-RICH REPEAT-CONTAINING PROTEIN 42"/>
    <property type="match status" value="1"/>
</dbReference>
<dbReference type="EMBL" id="MU558812">
    <property type="protein sequence ID" value="KAI5614208.1"/>
    <property type="molecule type" value="Genomic_DNA"/>
</dbReference>
<evidence type="ECO:0000256" key="4">
    <source>
        <dbReference type="ARBA" id="ARBA00022737"/>
    </source>
</evidence>
<gene>
    <name evidence="5" type="ORF">C0J50_9148</name>
</gene>
<keyword evidence="3" id="KW-0433">Leucine-rich repeat</keyword>